<evidence type="ECO:0000256" key="7">
    <source>
        <dbReference type="ARBA" id="ARBA00022679"/>
    </source>
</evidence>
<evidence type="ECO:0000256" key="17">
    <source>
        <dbReference type="SAM" id="Phobius"/>
    </source>
</evidence>
<dbReference type="EC" id="2.7.8.5" evidence="4 15"/>
<dbReference type="PROSITE" id="PS00379">
    <property type="entry name" value="CDP_ALCOHOL_P_TRANSF"/>
    <property type="match status" value="1"/>
</dbReference>
<dbReference type="GO" id="GO:0008444">
    <property type="term" value="F:CDP-diacylglycerol-glycerol-3-phosphate 3-phosphatidyltransferase activity"/>
    <property type="evidence" value="ECO:0007669"/>
    <property type="project" value="UniProtKB-UniRule"/>
</dbReference>
<evidence type="ECO:0000256" key="15">
    <source>
        <dbReference type="NCBIfam" id="TIGR00560"/>
    </source>
</evidence>
<evidence type="ECO:0000256" key="13">
    <source>
        <dbReference type="ARBA" id="ARBA00023264"/>
    </source>
</evidence>
<protein>
    <recommendedName>
        <fullName evidence="5 15">CDP-diacylglycerol--glycerol-3-phosphate 3-phosphatidyltransferase</fullName>
        <ecNumber evidence="4 15">2.7.8.5</ecNumber>
    </recommendedName>
</protein>
<reference evidence="19" key="1">
    <citation type="submission" date="2015-08" db="EMBL/GenBank/DDBJ databases">
        <authorList>
            <person name="Varghese N."/>
        </authorList>
    </citation>
    <scope>NUCLEOTIDE SEQUENCE [LARGE SCALE GENOMIC DNA]</scope>
    <source>
        <strain evidence="19">DSM 18181</strain>
    </source>
</reference>
<dbReference type="Pfam" id="PF01066">
    <property type="entry name" value="CDP-OH_P_transf"/>
    <property type="match status" value="1"/>
</dbReference>
<feature type="transmembrane region" description="Helical" evidence="17">
    <location>
        <begin position="161"/>
        <end position="182"/>
    </location>
</feature>
<dbReference type="InterPro" id="IPR048254">
    <property type="entry name" value="CDP_ALCOHOL_P_TRANSF_CS"/>
</dbReference>
<evidence type="ECO:0000256" key="1">
    <source>
        <dbReference type="ARBA" id="ARBA00004141"/>
    </source>
</evidence>
<dbReference type="Proteomes" id="UP000183649">
    <property type="component" value="Unassembled WGS sequence"/>
</dbReference>
<dbReference type="EMBL" id="CYHF01000010">
    <property type="protein sequence ID" value="CUA99895.1"/>
    <property type="molecule type" value="Genomic_DNA"/>
</dbReference>
<evidence type="ECO:0000256" key="14">
    <source>
        <dbReference type="ARBA" id="ARBA00048586"/>
    </source>
</evidence>
<evidence type="ECO:0000256" key="11">
    <source>
        <dbReference type="ARBA" id="ARBA00023136"/>
    </source>
</evidence>
<name>A0A0K6I9S6_9BURK</name>
<dbReference type="Gene3D" id="1.20.120.1760">
    <property type="match status" value="1"/>
</dbReference>
<evidence type="ECO:0000256" key="12">
    <source>
        <dbReference type="ARBA" id="ARBA00023209"/>
    </source>
</evidence>
<gene>
    <name evidence="18" type="ORF">Ga0061069_110144</name>
</gene>
<dbReference type="InterPro" id="IPR004570">
    <property type="entry name" value="Phosphatidylglycerol_P_synth"/>
</dbReference>
<organism evidence="18 19">
    <name type="scientific">Thiomonas bhubaneswarensis</name>
    <dbReference type="NCBI Taxonomy" id="339866"/>
    <lineage>
        <taxon>Bacteria</taxon>
        <taxon>Pseudomonadati</taxon>
        <taxon>Pseudomonadota</taxon>
        <taxon>Betaproteobacteria</taxon>
        <taxon>Burkholderiales</taxon>
        <taxon>Thiomonas</taxon>
    </lineage>
</organism>
<dbReference type="PANTHER" id="PTHR14269">
    <property type="entry name" value="CDP-DIACYLGLYCEROL--GLYCEROL-3-PHOSPHATE 3-PHOSPHATIDYLTRANSFERASE-RELATED"/>
    <property type="match status" value="1"/>
</dbReference>
<feature type="transmembrane region" description="Helical" evidence="17">
    <location>
        <begin position="127"/>
        <end position="149"/>
    </location>
</feature>
<evidence type="ECO:0000256" key="2">
    <source>
        <dbReference type="ARBA" id="ARBA00005042"/>
    </source>
</evidence>
<dbReference type="GO" id="GO:0046474">
    <property type="term" value="P:glycerophospholipid biosynthetic process"/>
    <property type="evidence" value="ECO:0007669"/>
    <property type="project" value="TreeGrafter"/>
</dbReference>
<evidence type="ECO:0000256" key="4">
    <source>
        <dbReference type="ARBA" id="ARBA00013170"/>
    </source>
</evidence>
<evidence type="ECO:0000256" key="9">
    <source>
        <dbReference type="ARBA" id="ARBA00022989"/>
    </source>
</evidence>
<dbReference type="OrthoDB" id="9796672at2"/>
<accession>A0A0K6I9S6</accession>
<keyword evidence="7 16" id="KW-0808">Transferase</keyword>
<feature type="transmembrane region" description="Helical" evidence="17">
    <location>
        <begin position="81"/>
        <end position="106"/>
    </location>
</feature>
<keyword evidence="12" id="KW-0594">Phospholipid biosynthesis</keyword>
<keyword evidence="9 17" id="KW-1133">Transmembrane helix</keyword>
<evidence type="ECO:0000256" key="8">
    <source>
        <dbReference type="ARBA" id="ARBA00022692"/>
    </source>
</evidence>
<dbReference type="InterPro" id="IPR000462">
    <property type="entry name" value="CDP-OH_P_trans"/>
</dbReference>
<keyword evidence="8 17" id="KW-0812">Transmembrane</keyword>
<evidence type="ECO:0000313" key="18">
    <source>
        <dbReference type="EMBL" id="CUA99895.1"/>
    </source>
</evidence>
<comment type="subcellular location">
    <subcellularLocation>
        <location evidence="1">Membrane</location>
        <topology evidence="1">Multi-pass membrane protein</topology>
    </subcellularLocation>
</comment>
<dbReference type="STRING" id="339866.GCA_001418255_02706"/>
<comment type="pathway">
    <text evidence="2">Phospholipid metabolism; phosphatidylglycerol biosynthesis; phosphatidylglycerol from CDP-diacylglycerol: step 1/2.</text>
</comment>
<dbReference type="NCBIfam" id="TIGR00560">
    <property type="entry name" value="pgsA"/>
    <property type="match status" value="1"/>
</dbReference>
<evidence type="ECO:0000313" key="19">
    <source>
        <dbReference type="Proteomes" id="UP000183649"/>
    </source>
</evidence>
<dbReference type="PIRSF" id="PIRSF000847">
    <property type="entry name" value="Phos_ph_gly_syn"/>
    <property type="match status" value="1"/>
</dbReference>
<dbReference type="AlphaFoldDB" id="A0A0K6I9S6"/>
<dbReference type="GO" id="GO:0016020">
    <property type="term" value="C:membrane"/>
    <property type="evidence" value="ECO:0007669"/>
    <property type="project" value="UniProtKB-SubCell"/>
</dbReference>
<keyword evidence="11 17" id="KW-0472">Membrane</keyword>
<dbReference type="PANTHER" id="PTHR14269:SF62">
    <property type="entry name" value="CDP-DIACYLGLYCEROL--GLYCEROL-3-PHOSPHATE 3-PHOSPHATIDYLTRANSFERASE 1, CHLOROPLASTIC"/>
    <property type="match status" value="1"/>
</dbReference>
<evidence type="ECO:0000256" key="6">
    <source>
        <dbReference type="ARBA" id="ARBA00022516"/>
    </source>
</evidence>
<evidence type="ECO:0000256" key="10">
    <source>
        <dbReference type="ARBA" id="ARBA00023098"/>
    </source>
</evidence>
<keyword evidence="19" id="KW-1185">Reference proteome</keyword>
<dbReference type="InterPro" id="IPR050324">
    <property type="entry name" value="CDP-alcohol_PTase-I"/>
</dbReference>
<proteinExistence type="inferred from homology"/>
<evidence type="ECO:0000256" key="5">
    <source>
        <dbReference type="ARBA" id="ARBA00014944"/>
    </source>
</evidence>
<comment type="catalytic activity">
    <reaction evidence="14">
        <text>a CDP-1,2-diacyl-sn-glycerol + sn-glycerol 3-phosphate = a 1,2-diacyl-sn-glycero-3-phospho-(1'-sn-glycero-3'-phosphate) + CMP + H(+)</text>
        <dbReference type="Rhea" id="RHEA:12593"/>
        <dbReference type="ChEBI" id="CHEBI:15378"/>
        <dbReference type="ChEBI" id="CHEBI:57597"/>
        <dbReference type="ChEBI" id="CHEBI:58332"/>
        <dbReference type="ChEBI" id="CHEBI:60110"/>
        <dbReference type="ChEBI" id="CHEBI:60377"/>
        <dbReference type="EC" id="2.7.8.5"/>
    </reaction>
</comment>
<evidence type="ECO:0000256" key="3">
    <source>
        <dbReference type="ARBA" id="ARBA00010441"/>
    </source>
</evidence>
<feature type="transmembrane region" description="Helical" evidence="17">
    <location>
        <begin position="12"/>
        <end position="29"/>
    </location>
</feature>
<comment type="similarity">
    <text evidence="3 16">Belongs to the CDP-alcohol phosphatidyltransferase class-I family.</text>
</comment>
<keyword evidence="13" id="KW-1208">Phospholipid metabolism</keyword>
<dbReference type="InterPro" id="IPR043130">
    <property type="entry name" value="CDP-OH_PTrfase_TM_dom"/>
</dbReference>
<evidence type="ECO:0000256" key="16">
    <source>
        <dbReference type="RuleBase" id="RU003750"/>
    </source>
</evidence>
<sequence>MSLRALNLPTLLTWARVAAIPLIVGVYFLPAGWMTLPERNLTATVLFILSAITDWLDGYLARKWNQTSSFGAFLDPVADKLMVTAALLILLQLGRIDALVALIIIGREIAISALREWMAQIGQSRRVAVSYIGKVKTAVQMVAIPFLLFDGVLFGVIDTVWIGQWLIWVAAVLTLWSMLYYFRIALAGMKLV</sequence>
<keyword evidence="10" id="KW-0443">Lipid metabolism</keyword>
<dbReference type="RefSeq" id="WP_055451528.1">
    <property type="nucleotide sequence ID" value="NZ_CYHF01000010.1"/>
</dbReference>
<keyword evidence="6" id="KW-0444">Lipid biosynthesis</keyword>